<evidence type="ECO:0000313" key="3">
    <source>
        <dbReference type="Proteomes" id="UP001500063"/>
    </source>
</evidence>
<name>A0ABP3GPB8_9ACTN</name>
<evidence type="ECO:0000259" key="1">
    <source>
        <dbReference type="Pfam" id="PF01443"/>
    </source>
</evidence>
<feature type="domain" description="(+)RNA virus helicase C-terminal" evidence="1">
    <location>
        <begin position="27"/>
        <end position="77"/>
    </location>
</feature>
<evidence type="ECO:0000313" key="2">
    <source>
        <dbReference type="EMBL" id="GAA0348261.1"/>
    </source>
</evidence>
<organism evidence="2 3">
    <name type="scientific">Streptomyces blastmyceticus</name>
    <dbReference type="NCBI Taxonomy" id="68180"/>
    <lineage>
        <taxon>Bacteria</taxon>
        <taxon>Bacillati</taxon>
        <taxon>Actinomycetota</taxon>
        <taxon>Actinomycetes</taxon>
        <taxon>Kitasatosporales</taxon>
        <taxon>Streptomycetaceae</taxon>
        <taxon>Streptomyces</taxon>
    </lineage>
</organism>
<dbReference type="InterPro" id="IPR027417">
    <property type="entry name" value="P-loop_NTPase"/>
</dbReference>
<protein>
    <recommendedName>
        <fullName evidence="1">(+)RNA virus helicase C-terminal domain-containing protein</fullName>
    </recommendedName>
</protein>
<proteinExistence type="predicted"/>
<dbReference type="InterPro" id="IPR027351">
    <property type="entry name" value="(+)RNA_virus_helicase_core_dom"/>
</dbReference>
<gene>
    <name evidence="2" type="ORF">GCM10010319_26040</name>
</gene>
<dbReference type="EMBL" id="BAAABW010000015">
    <property type="protein sequence ID" value="GAA0348261.1"/>
    <property type="molecule type" value="Genomic_DNA"/>
</dbReference>
<dbReference type="SUPFAM" id="SSF52540">
    <property type="entry name" value="P-loop containing nucleoside triphosphate hydrolases"/>
    <property type="match status" value="1"/>
</dbReference>
<dbReference type="Gene3D" id="3.40.50.300">
    <property type="entry name" value="P-loop containing nucleotide triphosphate hydrolases"/>
    <property type="match status" value="1"/>
</dbReference>
<dbReference type="Proteomes" id="UP001500063">
    <property type="component" value="Unassembled WGS sequence"/>
</dbReference>
<sequence length="79" mass="8747">MDSTSTTSWESRTQHGDVIPTFRATSRVRSLTPELSKGLEFDLVVLVDPEEFGKGVEGSVDRYVAMTRATRQLVILTSS</sequence>
<keyword evidence="3" id="KW-1185">Reference proteome</keyword>
<dbReference type="Pfam" id="PF01443">
    <property type="entry name" value="Viral_helicase1"/>
    <property type="match status" value="1"/>
</dbReference>
<reference evidence="3" key="1">
    <citation type="journal article" date="2019" name="Int. J. Syst. Evol. Microbiol.">
        <title>The Global Catalogue of Microorganisms (GCM) 10K type strain sequencing project: providing services to taxonomists for standard genome sequencing and annotation.</title>
        <authorList>
            <consortium name="The Broad Institute Genomics Platform"/>
            <consortium name="The Broad Institute Genome Sequencing Center for Infectious Disease"/>
            <person name="Wu L."/>
            <person name="Ma J."/>
        </authorList>
    </citation>
    <scope>NUCLEOTIDE SEQUENCE [LARGE SCALE GENOMIC DNA]</scope>
    <source>
        <strain evidence="3">JCM 4565</strain>
    </source>
</reference>
<accession>A0ABP3GPB8</accession>
<comment type="caution">
    <text evidence="2">The sequence shown here is derived from an EMBL/GenBank/DDBJ whole genome shotgun (WGS) entry which is preliminary data.</text>
</comment>